<name>A0A511HHG6_9BACT</name>
<comment type="caution">
    <text evidence="1">The sequence shown here is derived from an EMBL/GenBank/DDBJ whole genome shotgun (WGS) entry which is preliminary data.</text>
</comment>
<dbReference type="AlphaFoldDB" id="A0A511HHG6"/>
<reference evidence="1 2" key="1">
    <citation type="submission" date="2019-07" db="EMBL/GenBank/DDBJ databases">
        <title>Whole genome shotgun sequence of Myxococcus virescens NBRC 100334.</title>
        <authorList>
            <person name="Hosoyama A."/>
            <person name="Uohara A."/>
            <person name="Ohji S."/>
            <person name="Ichikawa N."/>
        </authorList>
    </citation>
    <scope>NUCLEOTIDE SEQUENCE [LARGE SCALE GENOMIC DNA]</scope>
    <source>
        <strain evidence="1 2">NBRC 100334</strain>
    </source>
</reference>
<gene>
    <name evidence="1" type="ORF">MVI01_48110</name>
</gene>
<evidence type="ECO:0000313" key="1">
    <source>
        <dbReference type="EMBL" id="GEL73027.1"/>
    </source>
</evidence>
<proteinExistence type="predicted"/>
<accession>A0A511HHG6</accession>
<dbReference type="RefSeq" id="WP_090485701.1">
    <property type="nucleotide sequence ID" value="NZ_BJVY01000030.1"/>
</dbReference>
<sequence length="269" mass="29622">MTVSFHLCQPGGGASCGACCGLYNFRDHSRLAVAEQLSMQTERLRRVPWEASAWQEAARELLAARRAEPMFSAVRVCPLLGFLDNERKQVGCLAHPLVTGGTDLRDCGVYRSSVCETFTCPSFGWLTDAQARLVQVACADWYLYGLVITDVEFVRGCLRLLEWELAGPARPEVLMEQPEALAAIRRMFALKETAPRRGTNATVFGRFNRDADGEPVPRTVDYVKLGVRASPEDDVVLCLGYAPKDATELMGARELVRSHVKAVARALAA</sequence>
<dbReference type="EMBL" id="BJVY01000030">
    <property type="protein sequence ID" value="GEL73027.1"/>
    <property type="molecule type" value="Genomic_DNA"/>
</dbReference>
<organism evidence="1 2">
    <name type="scientific">Myxococcus virescens</name>
    <dbReference type="NCBI Taxonomy" id="83456"/>
    <lineage>
        <taxon>Bacteria</taxon>
        <taxon>Pseudomonadati</taxon>
        <taxon>Myxococcota</taxon>
        <taxon>Myxococcia</taxon>
        <taxon>Myxococcales</taxon>
        <taxon>Cystobacterineae</taxon>
        <taxon>Myxococcaceae</taxon>
        <taxon>Myxococcus</taxon>
    </lineage>
</organism>
<protein>
    <submittedName>
        <fullName evidence="1">Uncharacterized protein</fullName>
    </submittedName>
</protein>
<dbReference type="Proteomes" id="UP000321224">
    <property type="component" value="Unassembled WGS sequence"/>
</dbReference>
<evidence type="ECO:0000313" key="2">
    <source>
        <dbReference type="Proteomes" id="UP000321224"/>
    </source>
</evidence>